<dbReference type="InterPro" id="IPR007199">
    <property type="entry name" value="Rep_factor-A_N"/>
</dbReference>
<evidence type="ECO:0000259" key="7">
    <source>
        <dbReference type="Pfam" id="PF01336"/>
    </source>
</evidence>
<gene>
    <name evidence="11" type="ORF">ACAT0790_LOCUS63426</name>
</gene>
<organism evidence="11">
    <name type="scientific">Alexandrium catenella</name>
    <name type="common">Red tide dinoflagellate</name>
    <name type="synonym">Gonyaulax catenella</name>
    <dbReference type="NCBI Taxonomy" id="2925"/>
    <lineage>
        <taxon>Eukaryota</taxon>
        <taxon>Sar</taxon>
        <taxon>Alveolata</taxon>
        <taxon>Dinophyceae</taxon>
        <taxon>Gonyaulacales</taxon>
        <taxon>Pyrocystaceae</taxon>
        <taxon>Alexandrium</taxon>
    </lineage>
</organism>
<dbReference type="InterPro" id="IPR004365">
    <property type="entry name" value="NA-bd_OB_tRNA"/>
</dbReference>
<feature type="region of interest" description="Disordered" evidence="6">
    <location>
        <begin position="155"/>
        <end position="202"/>
    </location>
</feature>
<evidence type="ECO:0000256" key="2">
    <source>
        <dbReference type="ARBA" id="ARBA00022723"/>
    </source>
</evidence>
<dbReference type="Pfam" id="PF04057">
    <property type="entry name" value="Rep-A_N"/>
    <property type="match status" value="1"/>
</dbReference>
<dbReference type="Pfam" id="PF16900">
    <property type="entry name" value="REPA_OB_2"/>
    <property type="match status" value="1"/>
</dbReference>
<sequence length="732" mass="79710">MEYLRPQRGAIPSIFQGSSPLEFQPLVEVRNVRKLQQDAETRYAVQVTDGEWVVKALAIPGSTLIQQVESGSVAVNTLIKAVDYRLEDLNGTSFLLIMKADIVGMVPQEFRVSADQLQKWGGGRTGVGAGFTQADPAAAAAAQAQAQAAQAQAAQGYAAPQLPPWSAQPSSFQTPERRANTGIADQTPMPQPMGMRAAAGQGANPYGGAAPMSGLPPQCGNGFAGGASAGPPYGAGAANNGRQGTMNDFFGRQPVANKPSGGAQGGFLPIAELSPYTNGRWKIKARVVTKSDIRRFNNARGEGQLFKIDLADATGEISATFFGKAVDAFYPQLRQGQVYSFSRGHIKQGNPRWDRSEHVLTFEEQAAIEALEDDRELPGVSYNFKPICNVPEMEVNSNIDVQAVIYAVQEPFTFTSKNTNKEMVKREVGLWDPSGPEGASFCTMTLWGDKALNETFELGAPVFIKGARVTEWNNEKSLASPGVLEQNPDDPRAFALKAKFEEHQKTRPLPITMTKMSASSAGTRKTIRGCREEDLNLGQPPAMGMGFDPNGPRAIHRHYVLATVTSIPSERMPCYPSCPGLVDSSRSTGATQGGAPEKRTCNKKVTNEGPGIWRCAAGHVCQQPVYRYLAKMQVMDHTDSLEVNVYDNVARQFFGCEAGEYAQMYENPEQDVQLQQTNRRVLWRRVMLKLRSQKEVWQETERVRYNVDDASGVTLVREAKSMLAEVMGALAA</sequence>
<dbReference type="AlphaFoldDB" id="A0A7S1WTK3"/>
<dbReference type="InterPro" id="IPR013955">
    <property type="entry name" value="Rep_factor-A_C"/>
</dbReference>
<evidence type="ECO:0000313" key="11">
    <source>
        <dbReference type="EMBL" id="CAD9186652.1"/>
    </source>
</evidence>
<dbReference type="GO" id="GO:0008270">
    <property type="term" value="F:zinc ion binding"/>
    <property type="evidence" value="ECO:0007669"/>
    <property type="project" value="UniProtKB-KW"/>
</dbReference>
<evidence type="ECO:0000256" key="1">
    <source>
        <dbReference type="ARBA" id="ARBA00005690"/>
    </source>
</evidence>
<feature type="domain" description="Replication factor-A protein 1 N-terminal" evidence="8">
    <location>
        <begin position="9"/>
        <end position="103"/>
    </location>
</feature>
<dbReference type="InterPro" id="IPR047192">
    <property type="entry name" value="Euk_RPA1_DBD_C"/>
</dbReference>
<keyword evidence="4" id="KW-0862">Zinc</keyword>
<feature type="domain" description="Replication factor A C-terminal" evidence="9">
    <location>
        <begin position="560"/>
        <end position="721"/>
    </location>
</feature>
<dbReference type="CDD" id="cd04476">
    <property type="entry name" value="RPA1_DBD_C"/>
    <property type="match status" value="1"/>
</dbReference>
<dbReference type="CDD" id="cd04475">
    <property type="entry name" value="RPA1_DBD_B"/>
    <property type="match status" value="1"/>
</dbReference>
<evidence type="ECO:0008006" key="12">
    <source>
        <dbReference type="Google" id="ProtNLM"/>
    </source>
</evidence>
<evidence type="ECO:0000256" key="5">
    <source>
        <dbReference type="ARBA" id="ARBA00023125"/>
    </source>
</evidence>
<dbReference type="GO" id="GO:0005634">
    <property type="term" value="C:nucleus"/>
    <property type="evidence" value="ECO:0007669"/>
    <property type="project" value="InterPro"/>
</dbReference>
<evidence type="ECO:0000259" key="8">
    <source>
        <dbReference type="Pfam" id="PF04057"/>
    </source>
</evidence>
<evidence type="ECO:0000259" key="10">
    <source>
        <dbReference type="Pfam" id="PF16900"/>
    </source>
</evidence>
<dbReference type="InterPro" id="IPR012340">
    <property type="entry name" value="NA-bd_OB-fold"/>
</dbReference>
<keyword evidence="5" id="KW-0238">DNA-binding</keyword>
<feature type="region of interest" description="Disordered" evidence="6">
    <location>
        <begin position="234"/>
        <end position="263"/>
    </location>
</feature>
<proteinExistence type="inferred from homology"/>
<evidence type="ECO:0000256" key="4">
    <source>
        <dbReference type="ARBA" id="ARBA00022833"/>
    </source>
</evidence>
<dbReference type="GO" id="GO:0003677">
    <property type="term" value="F:DNA binding"/>
    <property type="evidence" value="ECO:0007669"/>
    <property type="project" value="UniProtKB-KW"/>
</dbReference>
<name>A0A7S1WTK3_ALECA</name>
<feature type="domain" description="Replication protein A OB" evidence="10">
    <location>
        <begin position="387"/>
        <end position="478"/>
    </location>
</feature>
<evidence type="ECO:0000259" key="9">
    <source>
        <dbReference type="Pfam" id="PF08646"/>
    </source>
</evidence>
<dbReference type="PANTHER" id="PTHR47165">
    <property type="entry name" value="OS03G0429900 PROTEIN"/>
    <property type="match status" value="1"/>
</dbReference>
<reference evidence="11" key="1">
    <citation type="submission" date="2021-01" db="EMBL/GenBank/DDBJ databases">
        <authorList>
            <person name="Corre E."/>
            <person name="Pelletier E."/>
            <person name="Niang G."/>
            <person name="Scheremetjew M."/>
            <person name="Finn R."/>
            <person name="Kale V."/>
            <person name="Holt S."/>
            <person name="Cochrane G."/>
            <person name="Meng A."/>
            <person name="Brown T."/>
            <person name="Cohen L."/>
        </authorList>
    </citation>
    <scope>NUCLEOTIDE SEQUENCE</scope>
    <source>
        <strain evidence="11">OF101</strain>
    </source>
</reference>
<dbReference type="SUPFAM" id="SSF50249">
    <property type="entry name" value="Nucleic acid-binding proteins"/>
    <property type="match status" value="3"/>
</dbReference>
<comment type="similarity">
    <text evidence="1">Belongs to the replication factor A protein 1 family.</text>
</comment>
<evidence type="ECO:0000256" key="6">
    <source>
        <dbReference type="SAM" id="MobiDB-lite"/>
    </source>
</evidence>
<feature type="domain" description="OB" evidence="7">
    <location>
        <begin position="281"/>
        <end position="348"/>
    </location>
</feature>
<keyword evidence="3" id="KW-0863">Zinc-finger</keyword>
<keyword evidence="2" id="KW-0479">Metal-binding</keyword>
<dbReference type="Gene3D" id="2.40.50.140">
    <property type="entry name" value="Nucleic acid-binding proteins"/>
    <property type="match status" value="3"/>
</dbReference>
<dbReference type="EMBL" id="HBGE01106298">
    <property type="protein sequence ID" value="CAD9186652.1"/>
    <property type="molecule type" value="Transcribed_RNA"/>
</dbReference>
<dbReference type="InterPro" id="IPR031657">
    <property type="entry name" value="REPA_OB_2"/>
</dbReference>
<accession>A0A7S1WTK3</accession>
<dbReference type="Pfam" id="PF01336">
    <property type="entry name" value="tRNA_anti-codon"/>
    <property type="match status" value="1"/>
</dbReference>
<dbReference type="PANTHER" id="PTHR47165:SF4">
    <property type="entry name" value="OS03G0429900 PROTEIN"/>
    <property type="match status" value="1"/>
</dbReference>
<evidence type="ECO:0000256" key="3">
    <source>
        <dbReference type="ARBA" id="ARBA00022771"/>
    </source>
</evidence>
<dbReference type="CDD" id="cd04474">
    <property type="entry name" value="RPA1_DBD_A"/>
    <property type="match status" value="1"/>
</dbReference>
<dbReference type="GO" id="GO:0006260">
    <property type="term" value="P:DNA replication"/>
    <property type="evidence" value="ECO:0007669"/>
    <property type="project" value="InterPro"/>
</dbReference>
<protein>
    <recommendedName>
        <fullName evidence="12">Replication protein A subunit</fullName>
    </recommendedName>
</protein>
<dbReference type="FunFam" id="2.40.50.140:FF:000041">
    <property type="entry name" value="Replication protein A subunit"/>
    <property type="match status" value="1"/>
</dbReference>
<dbReference type="Pfam" id="PF08646">
    <property type="entry name" value="Rep_fac-A_C"/>
    <property type="match status" value="1"/>
</dbReference>